<dbReference type="EMBL" id="JACXYY010000010">
    <property type="protein sequence ID" value="MBD3917014.1"/>
    <property type="molecule type" value="Genomic_DNA"/>
</dbReference>
<protein>
    <submittedName>
        <fullName evidence="1">Uncharacterized protein</fullName>
    </submittedName>
</protein>
<keyword evidence="2" id="KW-1185">Reference proteome</keyword>
<dbReference type="Proteomes" id="UP000649289">
    <property type="component" value="Unassembled WGS sequence"/>
</dbReference>
<proteinExistence type="predicted"/>
<dbReference type="RefSeq" id="WP_191201345.1">
    <property type="nucleotide sequence ID" value="NZ_BAAAPA010000001.1"/>
</dbReference>
<name>A0ABR8MS89_9ACTN</name>
<sequence length="287" mass="32775">MGLLQTARQAKHLAFVADKRLRRALKKAKFDAATRVFRNVETVRPFFYDPKRYRKTFLASDAEGGGTTEFPRRVFAVWAGENELTDNRKRNLELLRGSIGLPVVLVSPLNLGEWLVEGAPLHPAYEHLSMIHRSDYLRGYLMHHHGGGYVDIKKPLASWAPSFDAMAADTDAWVTSYSAQHANWIGKLPGRMGRDILVRYRLSFGKSGFMMRSHTPLTAEWLAEMDQRLDRAQSVLAQHPGGIFGDDANYPLSWTDLLGRVLDPLTLKYLTHVRLDDRMMLDFEDYR</sequence>
<dbReference type="Gene3D" id="3.90.550.20">
    <property type="match status" value="1"/>
</dbReference>
<gene>
    <name evidence="1" type="ORF">IEZ25_20540</name>
</gene>
<accession>A0ABR8MS89</accession>
<reference evidence="1 2" key="1">
    <citation type="submission" date="2020-09" db="EMBL/GenBank/DDBJ databases">
        <title>novel species in genus Nocardioides.</title>
        <authorList>
            <person name="Zhang G."/>
        </authorList>
    </citation>
    <scope>NUCLEOTIDE SEQUENCE [LARGE SCALE GENOMIC DNA]</scope>
    <source>
        <strain evidence="1 2">19197</strain>
    </source>
</reference>
<comment type="caution">
    <text evidence="1">The sequence shown here is derived from an EMBL/GenBank/DDBJ whole genome shotgun (WGS) entry which is preliminary data.</text>
</comment>
<evidence type="ECO:0000313" key="2">
    <source>
        <dbReference type="Proteomes" id="UP000649289"/>
    </source>
</evidence>
<evidence type="ECO:0000313" key="1">
    <source>
        <dbReference type="EMBL" id="MBD3917014.1"/>
    </source>
</evidence>
<organism evidence="1 2">
    <name type="scientific">Nocardioides hwasunensis</name>
    <dbReference type="NCBI Taxonomy" id="397258"/>
    <lineage>
        <taxon>Bacteria</taxon>
        <taxon>Bacillati</taxon>
        <taxon>Actinomycetota</taxon>
        <taxon>Actinomycetes</taxon>
        <taxon>Propionibacteriales</taxon>
        <taxon>Nocardioidaceae</taxon>
        <taxon>Nocardioides</taxon>
    </lineage>
</organism>